<feature type="region of interest" description="Disordered" evidence="1">
    <location>
        <begin position="1"/>
        <end position="39"/>
    </location>
</feature>
<evidence type="ECO:0000313" key="2">
    <source>
        <dbReference type="EMBL" id="SEP32432.1"/>
    </source>
</evidence>
<name>A0A1H8WXQ4_9EURY</name>
<dbReference type="Proteomes" id="UP000198775">
    <property type="component" value="Unassembled WGS sequence"/>
</dbReference>
<accession>A0A1H8WXQ4</accession>
<feature type="compositionally biased region" description="Polar residues" evidence="1">
    <location>
        <begin position="21"/>
        <end position="32"/>
    </location>
</feature>
<reference evidence="3" key="1">
    <citation type="submission" date="2016-10" db="EMBL/GenBank/DDBJ databases">
        <authorList>
            <person name="Varghese N."/>
            <person name="Submissions S."/>
        </authorList>
    </citation>
    <scope>NUCLEOTIDE SEQUENCE [LARGE SCALE GENOMIC DNA]</scope>
    <source>
        <strain evidence="3">IBRC-M 10043</strain>
    </source>
</reference>
<sequence length="100" mass="10914">MSTQTAEIPYPSSDSDASHPVTRSASWTSAPDDQTGRQKHTVLFRKASATRWVVQHIRTVTIRQRGETTSSLDPDASLSDVPTWAIDEAGLEYDGGVLRG</sequence>
<dbReference type="AlphaFoldDB" id="A0A1H8WXQ4"/>
<evidence type="ECO:0000313" key="3">
    <source>
        <dbReference type="Proteomes" id="UP000198775"/>
    </source>
</evidence>
<dbReference type="RefSeq" id="WP_139203794.1">
    <property type="nucleotide sequence ID" value="NZ_FOCX01000087.1"/>
</dbReference>
<keyword evidence="3" id="KW-1185">Reference proteome</keyword>
<evidence type="ECO:0000256" key="1">
    <source>
        <dbReference type="SAM" id="MobiDB-lite"/>
    </source>
</evidence>
<proteinExistence type="predicted"/>
<dbReference type="EMBL" id="FOCX01000087">
    <property type="protein sequence ID" value="SEP32432.1"/>
    <property type="molecule type" value="Genomic_DNA"/>
</dbReference>
<organism evidence="2 3">
    <name type="scientific">Halorientalis persicus</name>
    <dbReference type="NCBI Taxonomy" id="1367881"/>
    <lineage>
        <taxon>Archaea</taxon>
        <taxon>Methanobacteriati</taxon>
        <taxon>Methanobacteriota</taxon>
        <taxon>Stenosarchaea group</taxon>
        <taxon>Halobacteria</taxon>
        <taxon>Halobacteriales</taxon>
        <taxon>Haloarculaceae</taxon>
        <taxon>Halorientalis</taxon>
    </lineage>
</organism>
<protein>
    <submittedName>
        <fullName evidence="2">Uncharacterized protein</fullName>
    </submittedName>
</protein>
<gene>
    <name evidence="2" type="ORF">SAMN05216388_10872</name>
</gene>